<dbReference type="Pfam" id="PF01144">
    <property type="entry name" value="CoA_trans"/>
    <property type="match status" value="1"/>
</dbReference>
<evidence type="ECO:0000313" key="1">
    <source>
        <dbReference type="EMBL" id="GHO92693.1"/>
    </source>
</evidence>
<dbReference type="EMBL" id="BNJK01000001">
    <property type="protein sequence ID" value="GHO92693.1"/>
    <property type="molecule type" value="Genomic_DNA"/>
</dbReference>
<dbReference type="SUPFAM" id="SSF100950">
    <property type="entry name" value="NagB/RpiA/CoA transferase-like"/>
    <property type="match status" value="1"/>
</dbReference>
<comment type="caution">
    <text evidence="1">The sequence shown here is derived from an EMBL/GenBank/DDBJ whole genome shotgun (WGS) entry which is preliminary data.</text>
</comment>
<dbReference type="Gene3D" id="3.40.1080.10">
    <property type="entry name" value="Glutaconate Coenzyme A-transferase"/>
    <property type="match status" value="1"/>
</dbReference>
<keyword evidence="1" id="KW-0808">Transferase</keyword>
<dbReference type="InterPro" id="IPR004165">
    <property type="entry name" value="CoA_trans_fam_I"/>
</dbReference>
<protein>
    <submittedName>
        <fullName evidence="1">CoA transferase subunit A</fullName>
    </submittedName>
</protein>
<organism evidence="1 2">
    <name type="scientific">Reticulibacter mediterranei</name>
    <dbReference type="NCBI Taxonomy" id="2778369"/>
    <lineage>
        <taxon>Bacteria</taxon>
        <taxon>Bacillati</taxon>
        <taxon>Chloroflexota</taxon>
        <taxon>Ktedonobacteria</taxon>
        <taxon>Ktedonobacterales</taxon>
        <taxon>Reticulibacteraceae</taxon>
        <taxon>Reticulibacter</taxon>
    </lineage>
</organism>
<dbReference type="InterPro" id="IPR037171">
    <property type="entry name" value="NagB/RpiA_transferase-like"/>
</dbReference>
<proteinExistence type="predicted"/>
<sequence length="304" mass="33669">MSKLMTMREAIARYVPDGASVALGLALEPFIPFAAGHEIIRQRRRDLTLIGPISDILFDQLIGAGCVEKVEAAWVGNVSEGLGHCYRRAVEKGIPHPIVVEEHSNFSIGLALLAASLGAPYIPTRSLLGSSLPQQNPTFRQEQSPLDGTPLLLVPALKPDVAIIHVQRCDEDGNAHVWGSLGITEEAMLAAREVLIVAEEIVSREIILSDPNRVVGPSFKVRSVVHEPWGAHPSIVQGYYNRDHAAFHDYHVRTRSLEGFQSWLEEWVLNVPDRRVYSEKLGEEHLHSLGVKEHRYAASVDYGY</sequence>
<name>A0A8J3N1K0_9CHLR</name>
<dbReference type="SMART" id="SM00882">
    <property type="entry name" value="CoA_trans"/>
    <property type="match status" value="1"/>
</dbReference>
<reference evidence="1" key="1">
    <citation type="submission" date="2020-10" db="EMBL/GenBank/DDBJ databases">
        <title>Taxonomic study of unclassified bacteria belonging to the class Ktedonobacteria.</title>
        <authorList>
            <person name="Yabe S."/>
            <person name="Wang C.M."/>
            <person name="Zheng Y."/>
            <person name="Sakai Y."/>
            <person name="Cavaletti L."/>
            <person name="Monciardini P."/>
            <person name="Donadio S."/>
        </authorList>
    </citation>
    <scope>NUCLEOTIDE SEQUENCE</scope>
    <source>
        <strain evidence="1">ID150040</strain>
    </source>
</reference>
<dbReference type="AlphaFoldDB" id="A0A8J3N1K0"/>
<accession>A0A8J3N1K0</accession>
<dbReference type="Gene3D" id="3.30.30.40">
    <property type="match status" value="1"/>
</dbReference>
<dbReference type="GO" id="GO:0008410">
    <property type="term" value="F:CoA-transferase activity"/>
    <property type="evidence" value="ECO:0007669"/>
    <property type="project" value="InterPro"/>
</dbReference>
<keyword evidence="2" id="KW-1185">Reference proteome</keyword>
<evidence type="ECO:0000313" key="2">
    <source>
        <dbReference type="Proteomes" id="UP000597444"/>
    </source>
</evidence>
<gene>
    <name evidence="1" type="ORF">KSF_027410</name>
</gene>
<dbReference type="Proteomes" id="UP000597444">
    <property type="component" value="Unassembled WGS sequence"/>
</dbReference>
<dbReference type="RefSeq" id="WP_220203515.1">
    <property type="nucleotide sequence ID" value="NZ_BNJK01000001.1"/>
</dbReference>